<evidence type="ECO:0000313" key="2">
    <source>
        <dbReference type="EMBL" id="MDN4608029.1"/>
    </source>
</evidence>
<organism evidence="2 3">
    <name type="scientific">Sporosarcina highlanderae</name>
    <dbReference type="NCBI Taxonomy" id="3035916"/>
    <lineage>
        <taxon>Bacteria</taxon>
        <taxon>Bacillati</taxon>
        <taxon>Bacillota</taxon>
        <taxon>Bacilli</taxon>
        <taxon>Bacillales</taxon>
        <taxon>Caryophanaceae</taxon>
        <taxon>Sporosarcina</taxon>
    </lineage>
</organism>
<protein>
    <submittedName>
        <fullName evidence="2">General stress protein</fullName>
    </submittedName>
</protein>
<comment type="caution">
    <text evidence="2">The sequence shown here is derived from an EMBL/GenBank/DDBJ whole genome shotgun (WGS) entry which is preliminary data.</text>
</comment>
<dbReference type="InterPro" id="IPR025889">
    <property type="entry name" value="GSP17M-like_dom"/>
</dbReference>
<dbReference type="RefSeq" id="WP_301243824.1">
    <property type="nucleotide sequence ID" value="NZ_JAROCC010000008.1"/>
</dbReference>
<sequence>MKEKKFVGMYHNDSELMSTIDELKSQGFEGENIYVVAQDDSDVRMFQGMKYGDVQTTPESWFNRFIDFLTGEDHVRSMLQEVGVSEGDMDNYYTQIKNGGKLLYVDQGEVNLFHTNSVSRFGLSDTGSDPNLGANRVSDYESNELYYTSGAFQDSSLYEGTDTNFGRVGGEAFRGYEDNETEKDGEIDIREEFVDEPIMRNKPDNE</sequence>
<accession>A0ABT8JSH6</accession>
<dbReference type="Pfam" id="PF11181">
    <property type="entry name" value="YflT"/>
    <property type="match status" value="1"/>
</dbReference>
<evidence type="ECO:0000259" key="1">
    <source>
        <dbReference type="Pfam" id="PF11181"/>
    </source>
</evidence>
<gene>
    <name evidence="2" type="ORF">P5G49_11180</name>
</gene>
<dbReference type="EMBL" id="JAROCC010000008">
    <property type="protein sequence ID" value="MDN4608029.1"/>
    <property type="molecule type" value="Genomic_DNA"/>
</dbReference>
<feature type="domain" description="General stress protein 17M-like" evidence="1">
    <location>
        <begin position="6"/>
        <end position="99"/>
    </location>
</feature>
<name>A0ABT8JSH6_9BACL</name>
<dbReference type="Proteomes" id="UP001175097">
    <property type="component" value="Unassembled WGS sequence"/>
</dbReference>
<proteinExistence type="predicted"/>
<reference evidence="2" key="1">
    <citation type="submission" date="2023-03" db="EMBL/GenBank/DDBJ databases">
        <title>MT1 and MT2 Draft Genomes of Novel Species.</title>
        <authorList>
            <person name="Venkateswaran K."/>
        </authorList>
    </citation>
    <scope>NUCLEOTIDE SEQUENCE</scope>
    <source>
        <strain evidence="2">F6_3S_P_2</strain>
    </source>
</reference>
<evidence type="ECO:0000313" key="3">
    <source>
        <dbReference type="Proteomes" id="UP001175097"/>
    </source>
</evidence>
<keyword evidence="3" id="KW-1185">Reference proteome</keyword>